<organism evidence="1 2">
    <name type="scientific">Methanocorpusculum vombati</name>
    <dbReference type="NCBI Taxonomy" id="3002864"/>
    <lineage>
        <taxon>Archaea</taxon>
        <taxon>Methanobacteriati</taxon>
        <taxon>Methanobacteriota</taxon>
        <taxon>Stenosarchaea group</taxon>
        <taxon>Methanomicrobia</taxon>
        <taxon>Methanomicrobiales</taxon>
        <taxon>Methanocorpusculaceae</taxon>
        <taxon>Methanocorpusculum</taxon>
    </lineage>
</organism>
<gene>
    <name evidence="1" type="ORF">O0S09_09085</name>
</gene>
<protein>
    <recommendedName>
        <fullName evidence="3">IS110 family transposase</fullName>
    </recommendedName>
</protein>
<evidence type="ECO:0000313" key="2">
    <source>
        <dbReference type="Proteomes" id="UP001141336"/>
    </source>
</evidence>
<name>A0ABT4INR3_9EURY</name>
<dbReference type="Proteomes" id="UP001141336">
    <property type="component" value="Unassembled WGS sequence"/>
</dbReference>
<feature type="non-terminal residue" evidence="1">
    <location>
        <position position="1"/>
    </location>
</feature>
<reference evidence="1" key="1">
    <citation type="submission" date="2022-12" db="EMBL/GenBank/DDBJ databases">
        <title>Isolation and characterisation of novel Methanocorpusculum spp. from native Australian herbivores indicates the genus is ancestrally host-associated.</title>
        <authorList>
            <person name="Volmer J.G."/>
            <person name="Soo R.M."/>
            <person name="Evans P.N."/>
            <person name="Hoedt E.C."/>
            <person name="Astorga Alsina A.L."/>
            <person name="Woodcroft B.J."/>
            <person name="Tyson G.W."/>
            <person name="Hugenholtz P."/>
            <person name="Morrison M."/>
        </authorList>
    </citation>
    <scope>NUCLEOTIDE SEQUENCE</scope>
    <source>
        <strain evidence="1">CW153</strain>
    </source>
</reference>
<comment type="caution">
    <text evidence="1">The sequence shown here is derived from an EMBL/GenBank/DDBJ whole genome shotgun (WGS) entry which is preliminary data.</text>
</comment>
<dbReference type="RefSeq" id="WP_268923662.1">
    <property type="nucleotide sequence ID" value="NZ_JAPTGC010000018.1"/>
</dbReference>
<accession>A0ABT4INR3</accession>
<evidence type="ECO:0000313" key="1">
    <source>
        <dbReference type="EMBL" id="MCZ0863398.1"/>
    </source>
</evidence>
<sequence length="62" mass="6576">VGASRAFAVALATATPPAQLWAGWRATKSKCDERSSAVRRICEISRFLSASCPLTTNSSTMS</sequence>
<dbReference type="EMBL" id="JAPTGC010000018">
    <property type="protein sequence ID" value="MCZ0863398.1"/>
    <property type="molecule type" value="Genomic_DNA"/>
</dbReference>
<evidence type="ECO:0008006" key="3">
    <source>
        <dbReference type="Google" id="ProtNLM"/>
    </source>
</evidence>
<keyword evidence="2" id="KW-1185">Reference proteome</keyword>
<proteinExistence type="predicted"/>